<name>A0A9D4MQ57_DREPO</name>
<reference evidence="1" key="2">
    <citation type="submission" date="2020-11" db="EMBL/GenBank/DDBJ databases">
        <authorList>
            <person name="McCartney M.A."/>
            <person name="Auch B."/>
            <person name="Kono T."/>
            <person name="Mallez S."/>
            <person name="Becker A."/>
            <person name="Gohl D.M."/>
            <person name="Silverstein K.A.T."/>
            <person name="Koren S."/>
            <person name="Bechman K.B."/>
            <person name="Herman A."/>
            <person name="Abrahante J.E."/>
            <person name="Garbe J."/>
        </authorList>
    </citation>
    <scope>NUCLEOTIDE SEQUENCE</scope>
    <source>
        <strain evidence="1">Duluth1</strain>
        <tissue evidence="1">Whole animal</tissue>
    </source>
</reference>
<gene>
    <name evidence="1" type="ORF">DPMN_003680</name>
</gene>
<organism evidence="1 2">
    <name type="scientific">Dreissena polymorpha</name>
    <name type="common">Zebra mussel</name>
    <name type="synonym">Mytilus polymorpha</name>
    <dbReference type="NCBI Taxonomy" id="45954"/>
    <lineage>
        <taxon>Eukaryota</taxon>
        <taxon>Metazoa</taxon>
        <taxon>Spiralia</taxon>
        <taxon>Lophotrochozoa</taxon>
        <taxon>Mollusca</taxon>
        <taxon>Bivalvia</taxon>
        <taxon>Autobranchia</taxon>
        <taxon>Heteroconchia</taxon>
        <taxon>Euheterodonta</taxon>
        <taxon>Imparidentia</taxon>
        <taxon>Neoheterodontei</taxon>
        <taxon>Myida</taxon>
        <taxon>Dreissenoidea</taxon>
        <taxon>Dreissenidae</taxon>
        <taxon>Dreissena</taxon>
    </lineage>
</organism>
<sequence length="116" mass="12955">MLATEIFGPGEALYNFGMLVPRVFKFDIKVGQTTNCQLSSIMELKSDTGNVTLTVVVPELNQDTTDLHHLSISHWTCTDLQLVELSSQELQAMSCQCSSGERKRERGRSLYMVQIG</sequence>
<accession>A0A9D4MQ57</accession>
<evidence type="ECO:0000313" key="2">
    <source>
        <dbReference type="Proteomes" id="UP000828390"/>
    </source>
</evidence>
<dbReference type="EMBL" id="JAIWYP010000001">
    <property type="protein sequence ID" value="KAH3879774.1"/>
    <property type="molecule type" value="Genomic_DNA"/>
</dbReference>
<evidence type="ECO:0000313" key="1">
    <source>
        <dbReference type="EMBL" id="KAH3879774.1"/>
    </source>
</evidence>
<protein>
    <submittedName>
        <fullName evidence="1">Uncharacterized protein</fullName>
    </submittedName>
</protein>
<dbReference type="Proteomes" id="UP000828390">
    <property type="component" value="Unassembled WGS sequence"/>
</dbReference>
<keyword evidence="2" id="KW-1185">Reference proteome</keyword>
<proteinExistence type="predicted"/>
<dbReference type="AlphaFoldDB" id="A0A9D4MQ57"/>
<comment type="caution">
    <text evidence="1">The sequence shown here is derived from an EMBL/GenBank/DDBJ whole genome shotgun (WGS) entry which is preliminary data.</text>
</comment>
<reference evidence="1" key="1">
    <citation type="journal article" date="2019" name="bioRxiv">
        <title>The Genome of the Zebra Mussel, Dreissena polymorpha: A Resource for Invasive Species Research.</title>
        <authorList>
            <person name="McCartney M.A."/>
            <person name="Auch B."/>
            <person name="Kono T."/>
            <person name="Mallez S."/>
            <person name="Zhang Y."/>
            <person name="Obille A."/>
            <person name="Becker A."/>
            <person name="Abrahante J.E."/>
            <person name="Garbe J."/>
            <person name="Badalamenti J.P."/>
            <person name="Herman A."/>
            <person name="Mangelson H."/>
            <person name="Liachko I."/>
            <person name="Sullivan S."/>
            <person name="Sone E.D."/>
            <person name="Koren S."/>
            <person name="Silverstein K.A.T."/>
            <person name="Beckman K.B."/>
            <person name="Gohl D.M."/>
        </authorList>
    </citation>
    <scope>NUCLEOTIDE SEQUENCE</scope>
    <source>
        <strain evidence="1">Duluth1</strain>
        <tissue evidence="1">Whole animal</tissue>
    </source>
</reference>